<organism evidence="2 3">
    <name type="scientific">Sclerotinia sclerotiorum (strain ATCC 18683 / 1980 / Ss-1)</name>
    <name type="common">White mold</name>
    <name type="synonym">Whetzelinia sclerotiorum</name>
    <dbReference type="NCBI Taxonomy" id="665079"/>
    <lineage>
        <taxon>Eukaryota</taxon>
        <taxon>Fungi</taxon>
        <taxon>Dikarya</taxon>
        <taxon>Ascomycota</taxon>
        <taxon>Pezizomycotina</taxon>
        <taxon>Leotiomycetes</taxon>
        <taxon>Helotiales</taxon>
        <taxon>Sclerotiniaceae</taxon>
        <taxon>Sclerotinia</taxon>
    </lineage>
</organism>
<dbReference type="AlphaFoldDB" id="A7F2A3"/>
<dbReference type="Proteomes" id="UP000001312">
    <property type="component" value="Unassembled WGS sequence"/>
</dbReference>
<proteinExistence type="predicted"/>
<dbReference type="GeneID" id="5483137"/>
<dbReference type="RefSeq" id="XP_001587021.1">
    <property type="nucleotide sequence ID" value="XM_001586971.1"/>
</dbReference>
<dbReference type="InParanoid" id="A7F2A3"/>
<feature type="region of interest" description="Disordered" evidence="1">
    <location>
        <begin position="44"/>
        <end position="75"/>
    </location>
</feature>
<feature type="compositionally biased region" description="Basic residues" evidence="1">
    <location>
        <begin position="9"/>
        <end position="24"/>
    </location>
</feature>
<evidence type="ECO:0000256" key="1">
    <source>
        <dbReference type="SAM" id="MobiDB-lite"/>
    </source>
</evidence>
<accession>A7F2A3</accession>
<dbReference type="EMBL" id="CH476639">
    <property type="protein sequence ID" value="EDN95845.1"/>
    <property type="molecule type" value="Genomic_DNA"/>
</dbReference>
<gene>
    <name evidence="2" type="ORF">SS1G_12050</name>
</gene>
<dbReference type="HOGENOM" id="CLU_2387521_0_0_1"/>
<keyword evidence="3" id="KW-1185">Reference proteome</keyword>
<evidence type="ECO:0000313" key="2">
    <source>
        <dbReference type="EMBL" id="EDN95845.1"/>
    </source>
</evidence>
<dbReference type="KEGG" id="ssl:SS1G_12050"/>
<reference evidence="3" key="1">
    <citation type="journal article" date="2011" name="PLoS Genet.">
        <title>Genomic analysis of the necrotrophic fungal pathogens Sclerotinia sclerotiorum and Botrytis cinerea.</title>
        <authorList>
            <person name="Amselem J."/>
            <person name="Cuomo C.A."/>
            <person name="van Kan J.A."/>
            <person name="Viaud M."/>
            <person name="Benito E.P."/>
            <person name="Couloux A."/>
            <person name="Coutinho P.M."/>
            <person name="de Vries R.P."/>
            <person name="Dyer P.S."/>
            <person name="Fillinger S."/>
            <person name="Fournier E."/>
            <person name="Gout L."/>
            <person name="Hahn M."/>
            <person name="Kohn L."/>
            <person name="Lapalu N."/>
            <person name="Plummer K.M."/>
            <person name="Pradier J.M."/>
            <person name="Quevillon E."/>
            <person name="Sharon A."/>
            <person name="Simon A."/>
            <person name="ten Have A."/>
            <person name="Tudzynski B."/>
            <person name="Tudzynski P."/>
            <person name="Wincker P."/>
            <person name="Andrew M."/>
            <person name="Anthouard V."/>
            <person name="Beever R.E."/>
            <person name="Beffa R."/>
            <person name="Benoit I."/>
            <person name="Bouzid O."/>
            <person name="Brault B."/>
            <person name="Chen Z."/>
            <person name="Choquer M."/>
            <person name="Collemare J."/>
            <person name="Cotton P."/>
            <person name="Danchin E.G."/>
            <person name="Da Silva C."/>
            <person name="Gautier A."/>
            <person name="Giraud C."/>
            <person name="Giraud T."/>
            <person name="Gonzalez C."/>
            <person name="Grossetete S."/>
            <person name="Guldener U."/>
            <person name="Henrissat B."/>
            <person name="Howlett B.J."/>
            <person name="Kodira C."/>
            <person name="Kretschmer M."/>
            <person name="Lappartient A."/>
            <person name="Leroch M."/>
            <person name="Levis C."/>
            <person name="Mauceli E."/>
            <person name="Neuveglise C."/>
            <person name="Oeser B."/>
            <person name="Pearson M."/>
            <person name="Poulain J."/>
            <person name="Poussereau N."/>
            <person name="Quesneville H."/>
            <person name="Rascle C."/>
            <person name="Schumacher J."/>
            <person name="Segurens B."/>
            <person name="Sexton A."/>
            <person name="Silva E."/>
            <person name="Sirven C."/>
            <person name="Soanes D.M."/>
            <person name="Talbot N.J."/>
            <person name="Templeton M."/>
            <person name="Yandava C."/>
            <person name="Yarden O."/>
            <person name="Zeng Q."/>
            <person name="Rollins J.A."/>
            <person name="Lebrun M.H."/>
            <person name="Dickman M."/>
        </authorList>
    </citation>
    <scope>NUCLEOTIDE SEQUENCE [LARGE SCALE GENOMIC DNA]</scope>
    <source>
        <strain evidence="3">ATCC 18683 / 1980 / Ss-1</strain>
    </source>
</reference>
<protein>
    <submittedName>
        <fullName evidence="2">Uncharacterized protein</fullName>
    </submittedName>
</protein>
<evidence type="ECO:0000313" key="3">
    <source>
        <dbReference type="Proteomes" id="UP000001312"/>
    </source>
</evidence>
<sequence>MDRKDIKVVGRRSRKSQRHNLSKLKRCQKTSKKEWCTKERCMEGSTLPEPQDLASIKHPNDDESQISPDLATGNNANKIPALVHTLYYSQVVMI</sequence>
<name>A7F2A3_SCLS1</name>
<feature type="region of interest" description="Disordered" evidence="1">
    <location>
        <begin position="1"/>
        <end position="24"/>
    </location>
</feature>